<proteinExistence type="predicted"/>
<protein>
    <submittedName>
        <fullName evidence="1">Uncharacterized protein</fullName>
    </submittedName>
</protein>
<dbReference type="EMBL" id="KB467942">
    <property type="protein sequence ID" value="PCH38655.1"/>
    <property type="molecule type" value="Genomic_DNA"/>
</dbReference>
<reference evidence="1 2" key="1">
    <citation type="journal article" date="2012" name="Science">
        <title>The Paleozoic origin of enzymatic lignin decomposition reconstructed from 31 fungal genomes.</title>
        <authorList>
            <person name="Floudas D."/>
            <person name="Binder M."/>
            <person name="Riley R."/>
            <person name="Barry K."/>
            <person name="Blanchette R.A."/>
            <person name="Henrissat B."/>
            <person name="Martinez A.T."/>
            <person name="Otillar R."/>
            <person name="Spatafora J.W."/>
            <person name="Yadav J.S."/>
            <person name="Aerts A."/>
            <person name="Benoit I."/>
            <person name="Boyd A."/>
            <person name="Carlson A."/>
            <person name="Copeland A."/>
            <person name="Coutinho P.M."/>
            <person name="de Vries R.P."/>
            <person name="Ferreira P."/>
            <person name="Findley K."/>
            <person name="Foster B."/>
            <person name="Gaskell J."/>
            <person name="Glotzer D."/>
            <person name="Gorecki P."/>
            <person name="Heitman J."/>
            <person name="Hesse C."/>
            <person name="Hori C."/>
            <person name="Igarashi K."/>
            <person name="Jurgens J.A."/>
            <person name="Kallen N."/>
            <person name="Kersten P."/>
            <person name="Kohler A."/>
            <person name="Kuees U."/>
            <person name="Kumar T.K.A."/>
            <person name="Kuo A."/>
            <person name="LaButti K."/>
            <person name="Larrondo L.F."/>
            <person name="Lindquist E."/>
            <person name="Ling A."/>
            <person name="Lombard V."/>
            <person name="Lucas S."/>
            <person name="Lundell T."/>
            <person name="Martin R."/>
            <person name="McLaughlin D.J."/>
            <person name="Morgenstern I."/>
            <person name="Morin E."/>
            <person name="Murat C."/>
            <person name="Nagy L.G."/>
            <person name="Nolan M."/>
            <person name="Ohm R.A."/>
            <person name="Patyshakuliyeva A."/>
            <person name="Rokas A."/>
            <person name="Ruiz-Duenas F.J."/>
            <person name="Sabat G."/>
            <person name="Salamov A."/>
            <person name="Samejima M."/>
            <person name="Schmutz J."/>
            <person name="Slot J.C."/>
            <person name="St John F."/>
            <person name="Stenlid J."/>
            <person name="Sun H."/>
            <person name="Sun S."/>
            <person name="Syed K."/>
            <person name="Tsang A."/>
            <person name="Wiebenga A."/>
            <person name="Young D."/>
            <person name="Pisabarro A."/>
            <person name="Eastwood D.C."/>
            <person name="Martin F."/>
            <person name="Cullen D."/>
            <person name="Grigoriev I.V."/>
            <person name="Hibbett D.S."/>
        </authorList>
    </citation>
    <scope>NUCLEOTIDE SEQUENCE [LARGE SCALE GENOMIC DNA]</scope>
    <source>
        <strain evidence="1 2">MD-104</strain>
    </source>
</reference>
<organism evidence="1 2">
    <name type="scientific">Wolfiporia cocos (strain MD-104)</name>
    <name type="common">Brown rot fungus</name>
    <dbReference type="NCBI Taxonomy" id="742152"/>
    <lineage>
        <taxon>Eukaryota</taxon>
        <taxon>Fungi</taxon>
        <taxon>Dikarya</taxon>
        <taxon>Basidiomycota</taxon>
        <taxon>Agaricomycotina</taxon>
        <taxon>Agaricomycetes</taxon>
        <taxon>Polyporales</taxon>
        <taxon>Phaeolaceae</taxon>
        <taxon>Wolfiporia</taxon>
    </lineage>
</organism>
<gene>
    <name evidence="1" type="ORF">WOLCODRAFT_15987</name>
</gene>
<evidence type="ECO:0000313" key="1">
    <source>
        <dbReference type="EMBL" id="PCH38655.1"/>
    </source>
</evidence>
<keyword evidence="2" id="KW-1185">Reference proteome</keyword>
<dbReference type="AlphaFoldDB" id="A0A2H3JAN6"/>
<dbReference type="Proteomes" id="UP000218811">
    <property type="component" value="Unassembled WGS sequence"/>
</dbReference>
<evidence type="ECO:0000313" key="2">
    <source>
        <dbReference type="Proteomes" id="UP000218811"/>
    </source>
</evidence>
<accession>A0A2H3JAN6</accession>
<name>A0A2H3JAN6_WOLCO</name>
<sequence>MATQYSITSPSFNYTNFKIVPAPHMSGNDFYSRHVHIRKQSRDPSRLGKKAALAIHAAYQPVLELKYKLDFWDSIRLQSSAHSIAAHQLVLAQFKWLHIATQQVNSRRAWYTWDGALPPPSSSLALSNIAKPSSLYMAMRGTRGRTLQPGGVMWMVNSEMLLGKELACRGSMGQSALYFSVFFGFRENFQSTFFTCRI</sequence>